<keyword evidence="4" id="KW-0378">Hydrolase</keyword>
<dbReference type="PANTHER" id="PTHR42740">
    <property type="entry name" value="RIBONUCLEASE VAPC3"/>
    <property type="match status" value="1"/>
</dbReference>
<protein>
    <submittedName>
        <fullName evidence="7">PIN domain nuclease</fullName>
    </submittedName>
</protein>
<dbReference type="Proteomes" id="UP000322976">
    <property type="component" value="Unassembled WGS sequence"/>
</dbReference>
<organism evidence="7 8">
    <name type="scientific">Calorimonas adulescens</name>
    <dbReference type="NCBI Taxonomy" id="2606906"/>
    <lineage>
        <taxon>Bacteria</taxon>
        <taxon>Bacillati</taxon>
        <taxon>Bacillota</taxon>
        <taxon>Clostridia</taxon>
        <taxon>Thermoanaerobacterales</taxon>
        <taxon>Thermoanaerobacteraceae</taxon>
        <taxon>Calorimonas</taxon>
    </lineage>
</organism>
<evidence type="ECO:0000313" key="7">
    <source>
        <dbReference type="EMBL" id="TZE79724.1"/>
    </source>
</evidence>
<evidence type="ECO:0000313" key="8">
    <source>
        <dbReference type="Proteomes" id="UP000322976"/>
    </source>
</evidence>
<evidence type="ECO:0000256" key="4">
    <source>
        <dbReference type="ARBA" id="ARBA00022801"/>
    </source>
</evidence>
<keyword evidence="1" id="KW-1277">Toxin-antitoxin system</keyword>
<keyword evidence="5" id="KW-0460">Magnesium</keyword>
<dbReference type="EMBL" id="VTPS01000051">
    <property type="protein sequence ID" value="TZE79724.1"/>
    <property type="molecule type" value="Genomic_DNA"/>
</dbReference>
<accession>A0A5D8Q6D0</accession>
<dbReference type="AlphaFoldDB" id="A0A5D8Q6D0"/>
<dbReference type="InterPro" id="IPR002716">
    <property type="entry name" value="PIN_dom"/>
</dbReference>
<proteinExistence type="predicted"/>
<keyword evidence="2" id="KW-0540">Nuclease</keyword>
<keyword evidence="8" id="KW-1185">Reference proteome</keyword>
<name>A0A5D8Q6D0_9THEO</name>
<feature type="domain" description="PIN" evidence="6">
    <location>
        <begin position="2"/>
        <end position="123"/>
    </location>
</feature>
<sequence>MILVDTSVLIGFLRGTTNKQIDKFTDIIKNEIPFGINNFIYQEVLQGAKTIKEFNILKEYLGSQRFYTLQHGKKSYENAAQLYLRCRNSGITVRSTIDLLIAQTAIENRLYILHDDKDFSLIATVEPRLKEY</sequence>
<dbReference type="GO" id="GO:0016787">
    <property type="term" value="F:hydrolase activity"/>
    <property type="evidence" value="ECO:0007669"/>
    <property type="project" value="UniProtKB-KW"/>
</dbReference>
<dbReference type="Gene3D" id="3.40.50.1010">
    <property type="entry name" value="5'-nuclease"/>
    <property type="match status" value="1"/>
</dbReference>
<evidence type="ECO:0000259" key="6">
    <source>
        <dbReference type="Pfam" id="PF01850"/>
    </source>
</evidence>
<dbReference type="InterPro" id="IPR051749">
    <property type="entry name" value="PINc/VapC_TA_RNase"/>
</dbReference>
<dbReference type="GO" id="GO:0046872">
    <property type="term" value="F:metal ion binding"/>
    <property type="evidence" value="ECO:0007669"/>
    <property type="project" value="UniProtKB-KW"/>
</dbReference>
<keyword evidence="3" id="KW-0479">Metal-binding</keyword>
<dbReference type="SUPFAM" id="SSF88723">
    <property type="entry name" value="PIN domain-like"/>
    <property type="match status" value="1"/>
</dbReference>
<gene>
    <name evidence="7" type="ORF">FWJ32_13215</name>
</gene>
<dbReference type="CDD" id="cd18762">
    <property type="entry name" value="PIN_MtVapC3-like"/>
    <property type="match status" value="1"/>
</dbReference>
<reference evidence="7 8" key="1">
    <citation type="submission" date="2019-08" db="EMBL/GenBank/DDBJ databases">
        <title>Calorimonas adulescens gen. nov., sp. nov., an anaerobic thermophilic bacterium from Sakhalin hot spring.</title>
        <authorList>
            <person name="Khomyakova M.A."/>
            <person name="Merkel A.Y."/>
            <person name="Novikov A."/>
            <person name="Bonch-Osmolovskaya E.A."/>
            <person name="Slobodkin A.I."/>
        </authorList>
    </citation>
    <scope>NUCLEOTIDE SEQUENCE [LARGE SCALE GENOMIC DNA]</scope>
    <source>
        <strain evidence="7 8">A05MB</strain>
    </source>
</reference>
<evidence type="ECO:0000256" key="2">
    <source>
        <dbReference type="ARBA" id="ARBA00022722"/>
    </source>
</evidence>
<evidence type="ECO:0000256" key="5">
    <source>
        <dbReference type="ARBA" id="ARBA00022842"/>
    </source>
</evidence>
<dbReference type="InterPro" id="IPR029060">
    <property type="entry name" value="PIN-like_dom_sf"/>
</dbReference>
<comment type="caution">
    <text evidence="7">The sequence shown here is derived from an EMBL/GenBank/DDBJ whole genome shotgun (WGS) entry which is preliminary data.</text>
</comment>
<dbReference type="RefSeq" id="WP_149546429.1">
    <property type="nucleotide sequence ID" value="NZ_VTPS01000051.1"/>
</dbReference>
<evidence type="ECO:0000256" key="1">
    <source>
        <dbReference type="ARBA" id="ARBA00022649"/>
    </source>
</evidence>
<dbReference type="Pfam" id="PF01850">
    <property type="entry name" value="PIN"/>
    <property type="match status" value="1"/>
</dbReference>
<dbReference type="PANTHER" id="PTHR42740:SF1">
    <property type="entry name" value="RIBONUCLEASE VAPC3"/>
    <property type="match status" value="1"/>
</dbReference>
<dbReference type="GO" id="GO:0004540">
    <property type="term" value="F:RNA nuclease activity"/>
    <property type="evidence" value="ECO:0007669"/>
    <property type="project" value="TreeGrafter"/>
</dbReference>
<evidence type="ECO:0000256" key="3">
    <source>
        <dbReference type="ARBA" id="ARBA00022723"/>
    </source>
</evidence>